<dbReference type="InterPro" id="IPR001807">
    <property type="entry name" value="ClC"/>
</dbReference>
<feature type="transmembrane region" description="Helical" evidence="11">
    <location>
        <begin position="335"/>
        <end position="353"/>
    </location>
</feature>
<dbReference type="InterPro" id="IPR014743">
    <property type="entry name" value="Cl-channel_core"/>
</dbReference>
<evidence type="ECO:0000256" key="7">
    <source>
        <dbReference type="ARBA" id="ARBA00023173"/>
    </source>
</evidence>
<feature type="domain" description="CBS" evidence="12">
    <location>
        <begin position="547"/>
        <end position="603"/>
    </location>
</feature>
<feature type="domain" description="CBS" evidence="12">
    <location>
        <begin position="482"/>
        <end position="538"/>
    </location>
</feature>
<dbReference type="SUPFAM" id="SSF81340">
    <property type="entry name" value="Clc chloride channel"/>
    <property type="match status" value="1"/>
</dbReference>
<reference evidence="14" key="1">
    <citation type="journal article" date="2019" name="Int. J. Syst. Evol. Microbiol.">
        <title>The Global Catalogue of Microorganisms (GCM) 10K type strain sequencing project: providing services to taxonomists for standard genome sequencing and annotation.</title>
        <authorList>
            <consortium name="The Broad Institute Genomics Platform"/>
            <consortium name="The Broad Institute Genome Sequencing Center for Infectious Disease"/>
            <person name="Wu L."/>
            <person name="Ma J."/>
        </authorList>
    </citation>
    <scope>NUCLEOTIDE SEQUENCE [LARGE SCALE GENOMIC DNA]</scope>
    <source>
        <strain evidence="14">KCTC 22671</strain>
    </source>
</reference>
<evidence type="ECO:0000256" key="1">
    <source>
        <dbReference type="ARBA" id="ARBA00004141"/>
    </source>
</evidence>
<sequence length="606" mass="66874">MSSKKSNQTLRFINKTFKRLERFLFILKSLLTPRQFIYLSCVLVGISSALAVIVLKTFAHWVYKFAQYIDSYLHLPYSNSTFPIIGILLTVLIVKKILGGSIQKGTSHIMYAVAKKGGIMPVKQMYSQIITSSFTVGMGGSAGLESPITVTGAAFGSNFAQNYRLSHKDRTLLLACGVAAGIAAAFNAPIAGVLFAIEVVLTEISITAFIPIMISAATGALVSAIVLNEDILLTFQRGEAFDYQNIPLYIVLGLLSGLISINYARTFRKIEHFLGSSKLGDYKKALYGAGILALLIFFFPTLFGEGYESIKILANEHPEKILENTLLSDYKDNQWILLLFVGLTMLIKVYATGLTLGSGGNGGNFAPSLFVGSYLGFVLAKFSNLIGLTDNLSVSNFTLVGMAGILSGLFHAPLTAIFLIAEITGGYNLMVPLMIVSSVSFAISKRFEPYSFDIKDLADKGDVYTNDKDKNILNSLETSQFIQTEYKAITSSKSLEDLLEKIQQTDLSIFPVLDEKQHLIGLINLDEIRPIIFSAFKVKYTTTEEIMQPPKEIIFYDETLETIMDKFESSHTNQLPVLKNGIFIGFITKAHVLEKYREKLKAMIIE</sequence>
<dbReference type="PANTHER" id="PTHR43427">
    <property type="entry name" value="CHLORIDE CHANNEL PROTEIN CLC-E"/>
    <property type="match status" value="1"/>
</dbReference>
<keyword evidence="3 11" id="KW-0812">Transmembrane</keyword>
<dbReference type="PRINTS" id="PR00762">
    <property type="entry name" value="CLCHANNEL"/>
</dbReference>
<dbReference type="InterPro" id="IPR000644">
    <property type="entry name" value="CBS_dom"/>
</dbReference>
<keyword evidence="5" id="KW-0406">Ion transport</keyword>
<dbReference type="SUPFAM" id="SSF54631">
    <property type="entry name" value="CBS-domain pair"/>
    <property type="match status" value="1"/>
</dbReference>
<keyword evidence="9" id="KW-0407">Ion channel</keyword>
<feature type="transmembrane region" description="Helical" evidence="11">
    <location>
        <begin position="285"/>
        <end position="303"/>
    </location>
</feature>
<dbReference type="PROSITE" id="PS51371">
    <property type="entry name" value="CBS"/>
    <property type="match status" value="2"/>
</dbReference>
<dbReference type="Pfam" id="PF00654">
    <property type="entry name" value="Voltage_CLC"/>
    <property type="match status" value="1"/>
</dbReference>
<evidence type="ECO:0000256" key="9">
    <source>
        <dbReference type="ARBA" id="ARBA00023303"/>
    </source>
</evidence>
<keyword evidence="8" id="KW-0868">Chloride</keyword>
<keyword evidence="7" id="KW-0869">Chloride channel</keyword>
<dbReference type="CDD" id="cd00400">
    <property type="entry name" value="Voltage_gated_ClC"/>
    <property type="match status" value="1"/>
</dbReference>
<keyword evidence="6 11" id="KW-0472">Membrane</keyword>
<dbReference type="Proteomes" id="UP001597534">
    <property type="component" value="Unassembled WGS sequence"/>
</dbReference>
<evidence type="ECO:0000313" key="14">
    <source>
        <dbReference type="Proteomes" id="UP001597534"/>
    </source>
</evidence>
<feature type="transmembrane region" description="Helical" evidence="11">
    <location>
        <begin position="172"/>
        <end position="197"/>
    </location>
</feature>
<keyword evidence="4 11" id="KW-1133">Transmembrane helix</keyword>
<feature type="transmembrane region" description="Helical" evidence="11">
    <location>
        <begin position="36"/>
        <end position="55"/>
    </location>
</feature>
<evidence type="ECO:0000256" key="11">
    <source>
        <dbReference type="SAM" id="Phobius"/>
    </source>
</evidence>
<comment type="subcellular location">
    <subcellularLocation>
        <location evidence="1">Membrane</location>
        <topology evidence="1">Multi-pass membrane protein</topology>
    </subcellularLocation>
</comment>
<evidence type="ECO:0000256" key="5">
    <source>
        <dbReference type="ARBA" id="ARBA00023065"/>
    </source>
</evidence>
<proteinExistence type="predicted"/>
<keyword evidence="14" id="KW-1185">Reference proteome</keyword>
<evidence type="ECO:0000256" key="6">
    <source>
        <dbReference type="ARBA" id="ARBA00023136"/>
    </source>
</evidence>
<evidence type="ECO:0000256" key="4">
    <source>
        <dbReference type="ARBA" id="ARBA00022989"/>
    </source>
</evidence>
<name>A0ABW5YL62_9FLAO</name>
<evidence type="ECO:0000313" key="13">
    <source>
        <dbReference type="EMBL" id="MFD2891235.1"/>
    </source>
</evidence>
<dbReference type="InterPro" id="IPR050368">
    <property type="entry name" value="ClC-type_chloride_channel"/>
</dbReference>
<feature type="transmembrane region" description="Helical" evidence="11">
    <location>
        <begin position="75"/>
        <end position="94"/>
    </location>
</feature>
<feature type="transmembrane region" description="Helical" evidence="11">
    <location>
        <begin position="427"/>
        <end position="444"/>
    </location>
</feature>
<protein>
    <submittedName>
        <fullName evidence="13">Chloride channel protein</fullName>
    </submittedName>
</protein>
<evidence type="ECO:0000259" key="12">
    <source>
        <dbReference type="PROSITE" id="PS51371"/>
    </source>
</evidence>
<evidence type="ECO:0000256" key="8">
    <source>
        <dbReference type="ARBA" id="ARBA00023214"/>
    </source>
</evidence>
<gene>
    <name evidence="13" type="ORF">ACFS5J_04320</name>
</gene>
<evidence type="ECO:0000256" key="2">
    <source>
        <dbReference type="ARBA" id="ARBA00022448"/>
    </source>
</evidence>
<feature type="transmembrane region" description="Helical" evidence="11">
    <location>
        <begin position="209"/>
        <end position="227"/>
    </location>
</feature>
<dbReference type="CDD" id="cd02205">
    <property type="entry name" value="CBS_pair_SF"/>
    <property type="match status" value="1"/>
</dbReference>
<feature type="transmembrane region" description="Helical" evidence="11">
    <location>
        <begin position="365"/>
        <end position="387"/>
    </location>
</feature>
<evidence type="ECO:0000256" key="10">
    <source>
        <dbReference type="PROSITE-ProRule" id="PRU00703"/>
    </source>
</evidence>
<evidence type="ECO:0000256" key="3">
    <source>
        <dbReference type="ARBA" id="ARBA00022692"/>
    </source>
</evidence>
<feature type="transmembrane region" description="Helical" evidence="11">
    <location>
        <begin position="399"/>
        <end position="421"/>
    </location>
</feature>
<dbReference type="Gene3D" id="3.10.580.10">
    <property type="entry name" value="CBS-domain"/>
    <property type="match status" value="1"/>
</dbReference>
<dbReference type="EMBL" id="JBHUPC010000012">
    <property type="protein sequence ID" value="MFD2891235.1"/>
    <property type="molecule type" value="Genomic_DNA"/>
</dbReference>
<dbReference type="PANTHER" id="PTHR43427:SF6">
    <property type="entry name" value="CHLORIDE CHANNEL PROTEIN CLC-E"/>
    <property type="match status" value="1"/>
</dbReference>
<organism evidence="13 14">
    <name type="scientific">Flavobacterium chuncheonense</name>
    <dbReference type="NCBI Taxonomy" id="2026653"/>
    <lineage>
        <taxon>Bacteria</taxon>
        <taxon>Pseudomonadati</taxon>
        <taxon>Bacteroidota</taxon>
        <taxon>Flavobacteriia</taxon>
        <taxon>Flavobacteriales</taxon>
        <taxon>Flavobacteriaceae</taxon>
        <taxon>Flavobacterium</taxon>
    </lineage>
</organism>
<dbReference type="Gene3D" id="1.10.3080.10">
    <property type="entry name" value="Clc chloride channel"/>
    <property type="match status" value="1"/>
</dbReference>
<dbReference type="RefSeq" id="WP_379810793.1">
    <property type="nucleotide sequence ID" value="NZ_JBHUPC010000012.1"/>
</dbReference>
<dbReference type="Pfam" id="PF00571">
    <property type="entry name" value="CBS"/>
    <property type="match status" value="2"/>
</dbReference>
<keyword evidence="10" id="KW-0129">CBS domain</keyword>
<feature type="transmembrane region" description="Helical" evidence="11">
    <location>
        <begin position="248"/>
        <end position="265"/>
    </location>
</feature>
<keyword evidence="2" id="KW-0813">Transport</keyword>
<comment type="caution">
    <text evidence="13">The sequence shown here is derived from an EMBL/GenBank/DDBJ whole genome shotgun (WGS) entry which is preliminary data.</text>
</comment>
<dbReference type="InterPro" id="IPR046342">
    <property type="entry name" value="CBS_dom_sf"/>
</dbReference>
<accession>A0ABW5YL62</accession>